<sequence>MSADNPFGSGSASPGASGSSSSRGAGGRPQYMTVGSGSTSESAARLQAILDEDSGYGGKPHCAGTGDQPDGGDNEEAAGDQHQMAGTLPYRVEESTRDLEDLPRPGMMRRANTSLAESHSAESSDGGLATNRDRALFGKELGRITPGQPDQQQHSSSLLSP</sequence>
<comment type="caution">
    <text evidence="1">The sequence shown here is derived from an EMBL/GenBank/DDBJ whole genome shotgun (WGS) entry which is preliminary data.</text>
</comment>
<dbReference type="EMBL" id="CAJVPM010020756">
    <property type="protein sequence ID" value="CAG8636574.1"/>
    <property type="molecule type" value="Genomic_DNA"/>
</dbReference>
<evidence type="ECO:0000313" key="1">
    <source>
        <dbReference type="EMBL" id="CAG8636574.1"/>
    </source>
</evidence>
<organism evidence="1 2">
    <name type="scientific">Scutellospora calospora</name>
    <dbReference type="NCBI Taxonomy" id="85575"/>
    <lineage>
        <taxon>Eukaryota</taxon>
        <taxon>Fungi</taxon>
        <taxon>Fungi incertae sedis</taxon>
        <taxon>Mucoromycota</taxon>
        <taxon>Glomeromycotina</taxon>
        <taxon>Glomeromycetes</taxon>
        <taxon>Diversisporales</taxon>
        <taxon>Gigasporaceae</taxon>
        <taxon>Scutellospora</taxon>
    </lineage>
</organism>
<proteinExistence type="predicted"/>
<keyword evidence="2" id="KW-1185">Reference proteome</keyword>
<accession>A0ACA9N5T0</accession>
<dbReference type="Proteomes" id="UP000789860">
    <property type="component" value="Unassembled WGS sequence"/>
</dbReference>
<reference evidence="1" key="1">
    <citation type="submission" date="2021-06" db="EMBL/GenBank/DDBJ databases">
        <authorList>
            <person name="Kallberg Y."/>
            <person name="Tangrot J."/>
            <person name="Rosling A."/>
        </authorList>
    </citation>
    <scope>NUCLEOTIDE SEQUENCE</scope>
    <source>
        <strain evidence="1">AU212A</strain>
    </source>
</reference>
<gene>
    <name evidence="1" type="ORF">SCALOS_LOCUS8162</name>
</gene>
<name>A0ACA9N5T0_9GLOM</name>
<evidence type="ECO:0000313" key="2">
    <source>
        <dbReference type="Proteomes" id="UP000789860"/>
    </source>
</evidence>
<protein>
    <submittedName>
        <fullName evidence="1">2644_t:CDS:1</fullName>
    </submittedName>
</protein>